<dbReference type="InterPro" id="IPR015424">
    <property type="entry name" value="PyrdxlP-dep_Trfase"/>
</dbReference>
<dbReference type="InterPro" id="IPR051798">
    <property type="entry name" value="Class-II_PLP-Dep_Aminotrans"/>
</dbReference>
<organism evidence="7 8">
    <name type="scientific">Odoribacter splanchnicus</name>
    <dbReference type="NCBI Taxonomy" id="28118"/>
    <lineage>
        <taxon>Bacteria</taxon>
        <taxon>Pseudomonadati</taxon>
        <taxon>Bacteroidota</taxon>
        <taxon>Bacteroidia</taxon>
        <taxon>Bacteroidales</taxon>
        <taxon>Odoribacteraceae</taxon>
        <taxon>Odoribacter</taxon>
    </lineage>
</organism>
<protein>
    <recommendedName>
        <fullName evidence="2">cysteine-S-conjugate beta-lyase</fullName>
        <ecNumber evidence="2">4.4.1.13</ecNumber>
    </recommendedName>
</protein>
<comment type="similarity">
    <text evidence="5">Belongs to the class-II pyridoxal-phosphate-dependent aminotransferase family. MalY/PatB cystathionine beta-lyase subfamily.</text>
</comment>
<evidence type="ECO:0000256" key="2">
    <source>
        <dbReference type="ARBA" id="ARBA00012224"/>
    </source>
</evidence>
<evidence type="ECO:0000256" key="5">
    <source>
        <dbReference type="ARBA" id="ARBA00037974"/>
    </source>
</evidence>
<dbReference type="NCBIfam" id="TIGR04350">
    <property type="entry name" value="C_S_lyase_PatB"/>
    <property type="match status" value="1"/>
</dbReference>
<accession>A0A412TN83</accession>
<dbReference type="InterPro" id="IPR015422">
    <property type="entry name" value="PyrdxlP-dep_Trfase_small"/>
</dbReference>
<dbReference type="Proteomes" id="UP000284243">
    <property type="component" value="Unassembled WGS sequence"/>
</dbReference>
<evidence type="ECO:0000256" key="3">
    <source>
        <dbReference type="ARBA" id="ARBA00022898"/>
    </source>
</evidence>
<dbReference type="InterPro" id="IPR015421">
    <property type="entry name" value="PyrdxlP-dep_Trfase_major"/>
</dbReference>
<dbReference type="CDD" id="cd00609">
    <property type="entry name" value="AAT_like"/>
    <property type="match status" value="1"/>
</dbReference>
<dbReference type="Gene3D" id="3.90.1150.10">
    <property type="entry name" value="Aspartate Aminotransferase, domain 1"/>
    <property type="match status" value="1"/>
</dbReference>
<feature type="domain" description="Aminotransferase class I/classII large" evidence="6">
    <location>
        <begin position="41"/>
        <end position="384"/>
    </location>
</feature>
<dbReference type="EMBL" id="QRYC01000019">
    <property type="protein sequence ID" value="RGU55288.1"/>
    <property type="molecule type" value="Genomic_DNA"/>
</dbReference>
<dbReference type="AlphaFoldDB" id="A0A412TN83"/>
<evidence type="ECO:0000259" key="6">
    <source>
        <dbReference type="Pfam" id="PF00155"/>
    </source>
</evidence>
<reference evidence="7 8" key="1">
    <citation type="submission" date="2018-08" db="EMBL/GenBank/DDBJ databases">
        <title>A genome reference for cultivated species of the human gut microbiota.</title>
        <authorList>
            <person name="Zou Y."/>
            <person name="Xue W."/>
            <person name="Luo G."/>
        </authorList>
    </citation>
    <scope>NUCLEOTIDE SEQUENCE [LARGE SCALE GENOMIC DNA]</scope>
    <source>
        <strain evidence="7 8">AF16-14</strain>
    </source>
</reference>
<dbReference type="EC" id="4.4.1.13" evidence="2"/>
<dbReference type="PANTHER" id="PTHR43525">
    <property type="entry name" value="PROTEIN MALY"/>
    <property type="match status" value="1"/>
</dbReference>
<comment type="caution">
    <text evidence="7">The sequence shown here is derived from an EMBL/GenBank/DDBJ whole genome shotgun (WGS) entry which is preliminary data.</text>
</comment>
<name>A0A412TN83_9BACT</name>
<dbReference type="InterPro" id="IPR004839">
    <property type="entry name" value="Aminotransferase_I/II_large"/>
</dbReference>
<gene>
    <name evidence="7" type="ORF">DWW57_13075</name>
</gene>
<keyword evidence="4 7" id="KW-0456">Lyase</keyword>
<evidence type="ECO:0000256" key="1">
    <source>
        <dbReference type="ARBA" id="ARBA00001933"/>
    </source>
</evidence>
<evidence type="ECO:0000256" key="4">
    <source>
        <dbReference type="ARBA" id="ARBA00023239"/>
    </source>
</evidence>
<dbReference type="PANTHER" id="PTHR43525:SF1">
    <property type="entry name" value="PROTEIN MALY"/>
    <property type="match status" value="1"/>
</dbReference>
<evidence type="ECO:0000313" key="7">
    <source>
        <dbReference type="EMBL" id="RGU55288.1"/>
    </source>
</evidence>
<dbReference type="GO" id="GO:0047804">
    <property type="term" value="F:cysteine-S-conjugate beta-lyase activity"/>
    <property type="evidence" value="ECO:0007669"/>
    <property type="project" value="UniProtKB-EC"/>
</dbReference>
<evidence type="ECO:0000313" key="8">
    <source>
        <dbReference type="Proteomes" id="UP000284243"/>
    </source>
</evidence>
<dbReference type="InterPro" id="IPR027619">
    <property type="entry name" value="C-S_lyase_PatB-like"/>
</dbReference>
<comment type="cofactor">
    <cofactor evidence="1">
        <name>pyridoxal 5'-phosphate</name>
        <dbReference type="ChEBI" id="CHEBI:597326"/>
    </cofactor>
</comment>
<dbReference type="Pfam" id="PF00155">
    <property type="entry name" value="Aminotran_1_2"/>
    <property type="match status" value="1"/>
</dbReference>
<keyword evidence="3" id="KW-0663">Pyridoxal phosphate</keyword>
<dbReference type="Gene3D" id="3.40.640.10">
    <property type="entry name" value="Type I PLP-dependent aspartate aminotransferase-like (Major domain)"/>
    <property type="match status" value="1"/>
</dbReference>
<proteinExistence type="inferred from homology"/>
<dbReference type="SUPFAM" id="SSF53383">
    <property type="entry name" value="PLP-dependent transferases"/>
    <property type="match status" value="1"/>
</dbReference>
<dbReference type="GO" id="GO:0030170">
    <property type="term" value="F:pyridoxal phosphate binding"/>
    <property type="evidence" value="ECO:0007669"/>
    <property type="project" value="InterPro"/>
</dbReference>
<sequence length="389" mass="44307">MNRYNFDQMIDRRNTDCVKYDGLQDVFGCADLLPMWVADMDFRVPPEVQEAARKCCEQGIFGYTFRSDDGKDAFRNWVKQRYSWEVKEEWLSSSPGIVTSLAISVRAFTKSGDKVMIMTPVYPPFHAVVKDNGRELVCCPLIRDTEKYVIDWECFEQGLQKGVKMLILCNSHNPVGRVWTREELARIGELCCRYDVLILSDEIHADLALFGHRHTVMASVSEEIAARTLTAMAPSKTFNIAGMMNSVIIASNPEILEVYNRELTTLHLDLGNIFGHVTLKAAYRYGAGWLEELTRYLEGNVQFALDYFERELPQIKVLKPEGSFLLWLDFRGTGLSHEACGERLVKIGKVGLNDGLEFGEEGRGFRRMNIGCPRCVLEDGLERIKRACL</sequence>